<accession>A0ABN6MGB7</accession>
<dbReference type="InterPro" id="IPR027477">
    <property type="entry name" value="Succ_DH/fumarate_Rdtase_cat_sf"/>
</dbReference>
<gene>
    <name evidence="7" type="ORF">CE91St30_23630</name>
</gene>
<protein>
    <submittedName>
        <fullName evidence="7">FAD-binding dehydrogenase</fullName>
    </submittedName>
</protein>
<comment type="cofactor">
    <cofactor evidence="1">
        <name>FAD</name>
        <dbReference type="ChEBI" id="CHEBI:57692"/>
    </cofactor>
</comment>
<evidence type="ECO:0000256" key="4">
    <source>
        <dbReference type="ARBA" id="ARBA00023002"/>
    </source>
</evidence>
<feature type="domain" description="FAD-dependent oxidoreductase 2 FAD-binding" evidence="6">
    <location>
        <begin position="61"/>
        <end position="497"/>
    </location>
</feature>
<dbReference type="PROSITE" id="PS51318">
    <property type="entry name" value="TAT"/>
    <property type="match status" value="1"/>
</dbReference>
<evidence type="ECO:0000313" key="7">
    <source>
        <dbReference type="EMBL" id="BDE97030.1"/>
    </source>
</evidence>
<dbReference type="SUPFAM" id="SSF56425">
    <property type="entry name" value="Succinate dehydrogenase/fumarate reductase flavoprotein, catalytic domain"/>
    <property type="match status" value="1"/>
</dbReference>
<dbReference type="PANTHER" id="PTHR43400">
    <property type="entry name" value="FUMARATE REDUCTASE"/>
    <property type="match status" value="1"/>
</dbReference>
<sequence>MKTSMNRRSFLAGAGMAGLALAGASAITLAGCSNAMGAGDAADGSSAAPVEHNPVETLDCDVVVVGSGTAGICAALSAAENGAKVIVLEKNGALYGSSVFAEGVGAIGSRLQKELGVEIDPQEMMDKSVLYHHWACNQVVLRKFLDECGPTIDWLETHGATFYDLFKIAGSAPTWLLPNEGGRLTGGVGKYMLPPLEDSARAMGVEFRISSPATELLIEDGAVKGIYAETENGEILINTAKGVILATGGYGNNAEMFKEFSHNDLDGYVFWGSEGHDGNGISMGVAAGGALHHPEAVMNSLLAPPSSFSYETPVAVAFGQSCNFQVNESGARFWNENSTGDFTFLGNTALAQEKIVSIVTETELLDVQENGLFVLVAGGVMGPFPTLVDDVAADPDITKFDTLDEIAEFYGIDADGLKASVERYNGFADAGIDEEFGKDPSLLHRVEPPFYTSLLLPSFYTTVGGLKVTPDMQVVAEGGGVIPGLFAVGCDAAGIYGFDYDVGTMTGSQQGWCATGGRLAGAKIIE</sequence>
<evidence type="ECO:0000259" key="6">
    <source>
        <dbReference type="Pfam" id="PF00890"/>
    </source>
</evidence>
<dbReference type="Proteomes" id="UP001320544">
    <property type="component" value="Chromosome"/>
</dbReference>
<evidence type="ECO:0000256" key="5">
    <source>
        <dbReference type="SAM" id="SignalP"/>
    </source>
</evidence>
<dbReference type="EMBL" id="AP025564">
    <property type="protein sequence ID" value="BDE97030.1"/>
    <property type="molecule type" value="Genomic_DNA"/>
</dbReference>
<proteinExistence type="predicted"/>
<organism evidence="7 8">
    <name type="scientific">Raoultibacter timonensis</name>
    <dbReference type="NCBI Taxonomy" id="1907662"/>
    <lineage>
        <taxon>Bacteria</taxon>
        <taxon>Bacillati</taxon>
        <taxon>Actinomycetota</taxon>
        <taxon>Coriobacteriia</taxon>
        <taxon>Eggerthellales</taxon>
        <taxon>Eggerthellaceae</taxon>
        <taxon>Raoultibacter</taxon>
    </lineage>
</organism>
<evidence type="ECO:0000256" key="3">
    <source>
        <dbReference type="ARBA" id="ARBA00022827"/>
    </source>
</evidence>
<dbReference type="SUPFAM" id="SSF51905">
    <property type="entry name" value="FAD/NAD(P)-binding domain"/>
    <property type="match status" value="1"/>
</dbReference>
<evidence type="ECO:0000313" key="8">
    <source>
        <dbReference type="Proteomes" id="UP001320544"/>
    </source>
</evidence>
<dbReference type="InterPro" id="IPR050315">
    <property type="entry name" value="FAD-oxidoreductase_2"/>
</dbReference>
<dbReference type="PROSITE" id="PS51257">
    <property type="entry name" value="PROKAR_LIPOPROTEIN"/>
    <property type="match status" value="1"/>
</dbReference>
<dbReference type="Pfam" id="PF00890">
    <property type="entry name" value="FAD_binding_2"/>
    <property type="match status" value="1"/>
</dbReference>
<evidence type="ECO:0000256" key="2">
    <source>
        <dbReference type="ARBA" id="ARBA00022630"/>
    </source>
</evidence>
<dbReference type="InterPro" id="IPR006311">
    <property type="entry name" value="TAT_signal"/>
</dbReference>
<dbReference type="RefSeq" id="WP_244386165.1">
    <property type="nucleotide sequence ID" value="NZ_AP025564.1"/>
</dbReference>
<feature type="signal peptide" evidence="5">
    <location>
        <begin position="1"/>
        <end position="30"/>
    </location>
</feature>
<keyword evidence="2" id="KW-0285">Flavoprotein</keyword>
<dbReference type="Gene3D" id="3.50.50.60">
    <property type="entry name" value="FAD/NAD(P)-binding domain"/>
    <property type="match status" value="1"/>
</dbReference>
<keyword evidence="8" id="KW-1185">Reference proteome</keyword>
<keyword evidence="4" id="KW-0560">Oxidoreductase</keyword>
<dbReference type="PANTHER" id="PTHR43400:SF10">
    <property type="entry name" value="3-OXOSTEROID 1-DEHYDROGENASE"/>
    <property type="match status" value="1"/>
</dbReference>
<keyword evidence="5" id="KW-0732">Signal</keyword>
<dbReference type="InterPro" id="IPR003953">
    <property type="entry name" value="FAD-dep_OxRdtase_2_FAD-bd"/>
</dbReference>
<feature type="chain" id="PRO_5046066667" evidence="5">
    <location>
        <begin position="31"/>
        <end position="526"/>
    </location>
</feature>
<reference evidence="7 8" key="1">
    <citation type="submission" date="2022-01" db="EMBL/GenBank/DDBJ databases">
        <title>Novel bile acid biosynthetic pathways are enriched in the microbiome of centenarians.</title>
        <authorList>
            <person name="Sato Y."/>
            <person name="Atarashi K."/>
            <person name="Plichta R.D."/>
            <person name="Arai Y."/>
            <person name="Sasajima S."/>
            <person name="Kearney M.S."/>
            <person name="Suda W."/>
            <person name="Takeshita K."/>
            <person name="Sasaki T."/>
            <person name="Okamoto S."/>
            <person name="Skelly N.A."/>
            <person name="Okamura Y."/>
            <person name="Vlamakis H."/>
            <person name="Li Y."/>
            <person name="Tanoue T."/>
            <person name="Takei H."/>
            <person name="Nittono H."/>
            <person name="Narushima S."/>
            <person name="Irie J."/>
            <person name="Itoh H."/>
            <person name="Moriya K."/>
            <person name="Sugiura Y."/>
            <person name="Suematsu M."/>
            <person name="Moritoki N."/>
            <person name="Shibata S."/>
            <person name="Littman R.D."/>
            <person name="Fischbach A.M."/>
            <person name="Uwamino Y."/>
            <person name="Inoue T."/>
            <person name="Honda A."/>
            <person name="Hattori M."/>
            <person name="Murai T."/>
            <person name="Xavier J.R."/>
            <person name="Hirose N."/>
            <person name="Honda K."/>
        </authorList>
    </citation>
    <scope>NUCLEOTIDE SEQUENCE [LARGE SCALE GENOMIC DNA]</scope>
    <source>
        <strain evidence="7 8">CE91-St30</strain>
    </source>
</reference>
<dbReference type="InterPro" id="IPR036188">
    <property type="entry name" value="FAD/NAD-bd_sf"/>
</dbReference>
<keyword evidence="3" id="KW-0274">FAD</keyword>
<dbReference type="Gene3D" id="3.90.700.10">
    <property type="entry name" value="Succinate dehydrogenase/fumarate reductase flavoprotein, catalytic domain"/>
    <property type="match status" value="1"/>
</dbReference>
<name>A0ABN6MGB7_9ACTN</name>
<evidence type="ECO:0000256" key="1">
    <source>
        <dbReference type="ARBA" id="ARBA00001974"/>
    </source>
</evidence>